<reference evidence="1" key="1">
    <citation type="journal article" date="2014" name="Int. J. Syst. Evol. Microbiol.">
        <title>Complete genome sequence of Corynebacterium casei LMG S-19264T (=DSM 44701T), isolated from a smear-ripened cheese.</title>
        <authorList>
            <consortium name="US DOE Joint Genome Institute (JGI-PGF)"/>
            <person name="Walter F."/>
            <person name="Albersmeier A."/>
            <person name="Kalinowski J."/>
            <person name="Ruckert C."/>
        </authorList>
    </citation>
    <scope>NUCLEOTIDE SEQUENCE</scope>
    <source>
        <strain evidence="1">CGMCC 1.15454</strain>
    </source>
</reference>
<name>A0A9W5X4F5_9BACI</name>
<sequence length="53" mass="5858">MIGFKDVVEELLNKSVDVVTEQSVHESIFLSLAGIEDPLSDKGSFRHVPCPIM</sequence>
<evidence type="ECO:0000313" key="2">
    <source>
        <dbReference type="Proteomes" id="UP000621492"/>
    </source>
</evidence>
<dbReference type="AlphaFoldDB" id="A0A9W5X4F5"/>
<accession>A0A9W5X4F5</accession>
<keyword evidence="2" id="KW-1185">Reference proteome</keyword>
<reference evidence="1" key="2">
    <citation type="submission" date="2020-09" db="EMBL/GenBank/DDBJ databases">
        <authorList>
            <person name="Sun Q."/>
            <person name="Zhou Y."/>
        </authorList>
    </citation>
    <scope>NUCLEOTIDE SEQUENCE</scope>
    <source>
        <strain evidence="1">CGMCC 1.15454</strain>
    </source>
</reference>
<protein>
    <submittedName>
        <fullName evidence="1">Uncharacterized protein</fullName>
    </submittedName>
</protein>
<gene>
    <name evidence="1" type="ORF">GCM10011409_06270</name>
</gene>
<dbReference type="RefSeq" id="WP_188724637.1">
    <property type="nucleotide sequence ID" value="NZ_BMJD01000002.1"/>
</dbReference>
<organism evidence="1 2">
    <name type="scientific">Lentibacillus populi</name>
    <dbReference type="NCBI Taxonomy" id="1827502"/>
    <lineage>
        <taxon>Bacteria</taxon>
        <taxon>Bacillati</taxon>
        <taxon>Bacillota</taxon>
        <taxon>Bacilli</taxon>
        <taxon>Bacillales</taxon>
        <taxon>Bacillaceae</taxon>
        <taxon>Lentibacillus</taxon>
    </lineage>
</organism>
<dbReference type="EMBL" id="BMJD01000002">
    <property type="protein sequence ID" value="GGB31645.1"/>
    <property type="molecule type" value="Genomic_DNA"/>
</dbReference>
<proteinExistence type="predicted"/>
<dbReference type="Proteomes" id="UP000621492">
    <property type="component" value="Unassembled WGS sequence"/>
</dbReference>
<comment type="caution">
    <text evidence="1">The sequence shown here is derived from an EMBL/GenBank/DDBJ whole genome shotgun (WGS) entry which is preliminary data.</text>
</comment>
<evidence type="ECO:0000313" key="1">
    <source>
        <dbReference type="EMBL" id="GGB31645.1"/>
    </source>
</evidence>